<comment type="caution">
    <text evidence="2">The sequence shown here is derived from an EMBL/GenBank/DDBJ whole genome shotgun (WGS) entry which is preliminary data.</text>
</comment>
<reference evidence="2 3" key="1">
    <citation type="submission" date="2019-09" db="EMBL/GenBank/DDBJ databases">
        <title>Phylogeny of genus Pseudoclavibacter and closely related genus.</title>
        <authorList>
            <person name="Li Y."/>
        </authorList>
    </citation>
    <scope>NUCLEOTIDE SEQUENCE [LARGE SCALE GENOMIC DNA]</scope>
    <source>
        <strain evidence="2 3">DSM 23821</strain>
    </source>
</reference>
<dbReference type="InterPro" id="IPR037523">
    <property type="entry name" value="VOC_core"/>
</dbReference>
<dbReference type="Gene3D" id="3.10.180.10">
    <property type="entry name" value="2,3-Dihydroxybiphenyl 1,2-Dioxygenase, domain 1"/>
    <property type="match status" value="2"/>
</dbReference>
<gene>
    <name evidence="2" type="ORF">F8O01_16065</name>
</gene>
<dbReference type="PANTHER" id="PTHR36113:SF3">
    <property type="entry name" value="SLL5075 PROTEIN"/>
    <property type="match status" value="1"/>
</dbReference>
<evidence type="ECO:0000259" key="1">
    <source>
        <dbReference type="PROSITE" id="PS51819"/>
    </source>
</evidence>
<dbReference type="Proteomes" id="UP000467240">
    <property type="component" value="Unassembled WGS sequence"/>
</dbReference>
<organism evidence="2 3">
    <name type="scientific">Pseudoclavibacter chungangensis</name>
    <dbReference type="NCBI Taxonomy" id="587635"/>
    <lineage>
        <taxon>Bacteria</taxon>
        <taxon>Bacillati</taxon>
        <taxon>Actinomycetota</taxon>
        <taxon>Actinomycetes</taxon>
        <taxon>Micrococcales</taxon>
        <taxon>Microbacteriaceae</taxon>
        <taxon>Pseudoclavibacter</taxon>
    </lineage>
</organism>
<dbReference type="PANTHER" id="PTHR36113">
    <property type="entry name" value="LYASE, PUTATIVE-RELATED-RELATED"/>
    <property type="match status" value="1"/>
</dbReference>
<dbReference type="OrthoDB" id="3827654at2"/>
<dbReference type="SUPFAM" id="SSF54593">
    <property type="entry name" value="Glyoxalase/Bleomycin resistance protein/Dihydroxybiphenyl dioxygenase"/>
    <property type="match status" value="1"/>
</dbReference>
<dbReference type="InterPro" id="IPR051332">
    <property type="entry name" value="Fosfomycin_Res_Enzymes"/>
</dbReference>
<dbReference type="AlphaFoldDB" id="A0A7J5BMS1"/>
<protein>
    <submittedName>
        <fullName evidence="2">Oxidoreductase</fullName>
    </submittedName>
</protein>
<feature type="domain" description="VOC" evidence="1">
    <location>
        <begin position="141"/>
        <end position="259"/>
    </location>
</feature>
<dbReference type="EMBL" id="WBJZ01000027">
    <property type="protein sequence ID" value="KAB1652843.1"/>
    <property type="molecule type" value="Genomic_DNA"/>
</dbReference>
<sequence length="313" mass="35676">MAFSPITHIRHFDIAVPDFDKQVEFYRNHWGLTVQHDDGDVVYFAAEGSPEQYVTRVRRSTDKRLDLVAFGAADRESVDTLAQDLGAAGVKIVSEPDALQTLGGGYGFRFFDLEGRTIEVSTEVEVRKHRKIEEREAIPVRLSHVVLNSNQPEAMRSWYEKHLGFRLSDTLNHPHAGDLFYFMRCSTQHHSMAIARGPHASLQHASFELRGLDEYMRGSGRIIRAGYRKIWGPGRHAAGDNTFTYFIDPNGNTMEMTTELEMIDEDSWHPHIYDVQEPETSDQWGTGGDMDEFITKEMFNDSDNDHLFVAPPV</sequence>
<feature type="domain" description="VOC" evidence="1">
    <location>
        <begin position="8"/>
        <end position="123"/>
    </location>
</feature>
<dbReference type="InterPro" id="IPR004360">
    <property type="entry name" value="Glyas_Fos-R_dOase_dom"/>
</dbReference>
<dbReference type="PROSITE" id="PS51819">
    <property type="entry name" value="VOC"/>
    <property type="match status" value="2"/>
</dbReference>
<keyword evidence="3" id="KW-1185">Reference proteome</keyword>
<dbReference type="CDD" id="cd08362">
    <property type="entry name" value="BphC5-RrK37_N_like"/>
    <property type="match status" value="1"/>
</dbReference>
<name>A0A7J5BMS1_9MICO</name>
<evidence type="ECO:0000313" key="3">
    <source>
        <dbReference type="Proteomes" id="UP000467240"/>
    </source>
</evidence>
<accession>A0A7J5BMS1</accession>
<dbReference type="RefSeq" id="WP_158041927.1">
    <property type="nucleotide sequence ID" value="NZ_JACCFV010000001.1"/>
</dbReference>
<dbReference type="Pfam" id="PF00903">
    <property type="entry name" value="Glyoxalase"/>
    <property type="match status" value="2"/>
</dbReference>
<dbReference type="InterPro" id="IPR029068">
    <property type="entry name" value="Glyas_Bleomycin-R_OHBP_Dase"/>
</dbReference>
<proteinExistence type="predicted"/>
<evidence type="ECO:0000313" key="2">
    <source>
        <dbReference type="EMBL" id="KAB1652843.1"/>
    </source>
</evidence>